<evidence type="ECO:0000313" key="8">
    <source>
        <dbReference type="Proteomes" id="UP001055712"/>
    </source>
</evidence>
<dbReference type="Proteomes" id="UP001055712">
    <property type="component" value="Unassembled WGS sequence"/>
</dbReference>
<dbReference type="GO" id="GO:0016020">
    <property type="term" value="C:membrane"/>
    <property type="evidence" value="ECO:0007669"/>
    <property type="project" value="UniProtKB-SubCell"/>
</dbReference>
<keyword evidence="5" id="KW-0325">Glycoprotein</keyword>
<evidence type="ECO:0000256" key="1">
    <source>
        <dbReference type="ARBA" id="ARBA00004606"/>
    </source>
</evidence>
<feature type="region of interest" description="Disordered" evidence="6">
    <location>
        <begin position="308"/>
        <end position="367"/>
    </location>
</feature>
<reference evidence="7" key="1">
    <citation type="journal article" date="2019" name="Plant J.">
        <title>Chlorella vulgaris genome assembly and annotation reveals the molecular basis for metabolic acclimation to high light conditions.</title>
        <authorList>
            <person name="Cecchin M."/>
            <person name="Marcolungo L."/>
            <person name="Rossato M."/>
            <person name="Girolomoni L."/>
            <person name="Cosentino E."/>
            <person name="Cuine S."/>
            <person name="Li-Beisson Y."/>
            <person name="Delledonne M."/>
            <person name="Ballottari M."/>
        </authorList>
    </citation>
    <scope>NUCLEOTIDE SEQUENCE</scope>
    <source>
        <strain evidence="7">211/11P</strain>
    </source>
</reference>
<feature type="region of interest" description="Disordered" evidence="6">
    <location>
        <begin position="647"/>
        <end position="671"/>
    </location>
</feature>
<keyword evidence="4" id="KW-0472">Membrane</keyword>
<dbReference type="PANTHER" id="PTHR31042">
    <property type="entry name" value="CORE-2/I-BRANCHING BETA-1,6-N-ACETYLGLUCOSAMINYLTRANSFERASE FAMILY PROTEIN-RELATED"/>
    <property type="match status" value="1"/>
</dbReference>
<evidence type="ECO:0000256" key="5">
    <source>
        <dbReference type="ARBA" id="ARBA00023180"/>
    </source>
</evidence>
<feature type="compositionally biased region" description="Basic and acidic residues" evidence="6">
    <location>
        <begin position="320"/>
        <end position="333"/>
    </location>
</feature>
<dbReference type="Pfam" id="PF02485">
    <property type="entry name" value="Branch"/>
    <property type="match status" value="1"/>
</dbReference>
<protein>
    <submittedName>
        <fullName evidence="7">Uncharacterized protein</fullName>
    </submittedName>
</protein>
<keyword evidence="2" id="KW-0328">Glycosyltransferase</keyword>
<dbReference type="AlphaFoldDB" id="A0A9D4TPI6"/>
<feature type="compositionally biased region" description="Low complexity" evidence="6">
    <location>
        <begin position="348"/>
        <end position="367"/>
    </location>
</feature>
<keyword evidence="8" id="KW-1185">Reference proteome</keyword>
<feature type="region of interest" description="Disordered" evidence="6">
    <location>
        <begin position="103"/>
        <end position="236"/>
    </location>
</feature>
<comment type="subcellular location">
    <subcellularLocation>
        <location evidence="1">Membrane</location>
        <topology evidence="1">Single-pass type II membrane protein</topology>
    </subcellularLocation>
</comment>
<dbReference type="EMBL" id="SIDB01000007">
    <property type="protein sequence ID" value="KAI3430985.1"/>
    <property type="molecule type" value="Genomic_DNA"/>
</dbReference>
<evidence type="ECO:0000256" key="6">
    <source>
        <dbReference type="SAM" id="MobiDB-lite"/>
    </source>
</evidence>
<proteinExistence type="predicted"/>
<name>A0A9D4TPI6_CHLVU</name>
<evidence type="ECO:0000256" key="2">
    <source>
        <dbReference type="ARBA" id="ARBA00022676"/>
    </source>
</evidence>
<feature type="compositionally biased region" description="Basic and acidic residues" evidence="6">
    <location>
        <begin position="126"/>
        <end position="145"/>
    </location>
</feature>
<feature type="compositionally biased region" description="Low complexity" evidence="6">
    <location>
        <begin position="653"/>
        <end position="664"/>
    </location>
</feature>
<dbReference type="OrthoDB" id="191334at2759"/>
<evidence type="ECO:0000256" key="3">
    <source>
        <dbReference type="ARBA" id="ARBA00022679"/>
    </source>
</evidence>
<evidence type="ECO:0000313" key="7">
    <source>
        <dbReference type="EMBL" id="KAI3430985.1"/>
    </source>
</evidence>
<dbReference type="GO" id="GO:0016757">
    <property type="term" value="F:glycosyltransferase activity"/>
    <property type="evidence" value="ECO:0007669"/>
    <property type="project" value="UniProtKB-KW"/>
</dbReference>
<reference evidence="7" key="2">
    <citation type="submission" date="2020-11" db="EMBL/GenBank/DDBJ databases">
        <authorList>
            <person name="Cecchin M."/>
            <person name="Marcolungo L."/>
            <person name="Rossato M."/>
            <person name="Girolomoni L."/>
            <person name="Cosentino E."/>
            <person name="Cuine S."/>
            <person name="Li-Beisson Y."/>
            <person name="Delledonne M."/>
            <person name="Ballottari M."/>
        </authorList>
    </citation>
    <scope>NUCLEOTIDE SEQUENCE</scope>
    <source>
        <strain evidence="7">211/11P</strain>
        <tissue evidence="7">Whole cell</tissue>
    </source>
</reference>
<feature type="compositionally biased region" description="Acidic residues" evidence="6">
    <location>
        <begin position="334"/>
        <end position="347"/>
    </location>
</feature>
<accession>A0A9D4TPI6</accession>
<evidence type="ECO:0000256" key="4">
    <source>
        <dbReference type="ARBA" id="ARBA00023136"/>
    </source>
</evidence>
<dbReference type="InterPro" id="IPR003406">
    <property type="entry name" value="Glyco_trans_14"/>
</dbReference>
<feature type="compositionally biased region" description="Low complexity" evidence="6">
    <location>
        <begin position="155"/>
        <end position="177"/>
    </location>
</feature>
<gene>
    <name evidence="7" type="ORF">D9Q98_009388</name>
</gene>
<sequence>MNKVASASNLRPGQANRAARFPRKAYACSLVAAVVLVLGSMMRSGVQPRQPTLVRGHAAAAVNQTVQTAASKGETPSGASVLWPSSDVTDDVVDAEAAALALEEEEAEQHREQEDAAVQPAATQQRRQDPPVRRSAEGASHRKAEEEEEGEEVDAANSDLAASPPPAAASAADSPAAQEAGTGEGQVPASQHVPAATGKQDATASHKQTVAGLEGGEEAPAPQEAEPADSVAGRGREAAAPPAAYVLPADAVPKVALMFLSRGWLPHKTVWHEWMKGVDGGVLPVPALARLGCSQEQVDLVQALGTADAGTAEQEDQAGEEAREGRQEEKDTEKEEDTAEHGEEEEGSSGSSKSTSSSKSSKSRSSTLYQRQRLFTIYVHSPPNYTVPFDEDSIFHGREAKNRVPTEWGTHSLVRAVRLMVAEALQDPTNQRFMLMSESDIPLWPPGLTYLQLMVEPASRVRGCSPRNDAEDKRREEWQADYVKFPRQQWRKSSQWFVINRRHAEVFVAESKLDAVFDKECFVRKDMVTWKSKPDDRWCISDEHFLPTILAAVSPESEFSCNHTSNGPPRTSPTYTKWDRGPHPEAFTAAQLFSNNHSVLHTARHAEPAVAQAALQEYGSWLVQPSTWTQQACRRAVKRLARKAASSTFNGTAAAAPPAAAAPANGTEESPAAVAARDWPLALMPPYLSFLTMRKVESRAAQQLVDAIADGLLEAEEL</sequence>
<comment type="caution">
    <text evidence="7">The sequence shown here is derived from an EMBL/GenBank/DDBJ whole genome shotgun (WGS) entry which is preliminary data.</text>
</comment>
<organism evidence="7 8">
    <name type="scientific">Chlorella vulgaris</name>
    <name type="common">Green alga</name>
    <dbReference type="NCBI Taxonomy" id="3077"/>
    <lineage>
        <taxon>Eukaryota</taxon>
        <taxon>Viridiplantae</taxon>
        <taxon>Chlorophyta</taxon>
        <taxon>core chlorophytes</taxon>
        <taxon>Trebouxiophyceae</taxon>
        <taxon>Chlorellales</taxon>
        <taxon>Chlorellaceae</taxon>
        <taxon>Chlorella clade</taxon>
        <taxon>Chlorella</taxon>
    </lineage>
</organism>
<dbReference type="InterPro" id="IPR044174">
    <property type="entry name" value="BC10-like"/>
</dbReference>
<keyword evidence="3" id="KW-0808">Transferase</keyword>
<dbReference type="PANTHER" id="PTHR31042:SF145">
    <property type="entry name" value="CORE-2_I-BRANCHING BETA-1,6-N-ACETYLGLUCOSAMINYLTRANSFERASE FAMILY PROTEIN"/>
    <property type="match status" value="1"/>
</dbReference>